<dbReference type="Pfam" id="PF13194">
    <property type="entry name" value="DUF4010"/>
    <property type="match status" value="1"/>
</dbReference>
<dbReference type="Pfam" id="PF02308">
    <property type="entry name" value="MgtC"/>
    <property type="match status" value="1"/>
</dbReference>
<dbReference type="Proteomes" id="UP000515514">
    <property type="component" value="Chromosome"/>
</dbReference>
<keyword evidence="1" id="KW-1133">Transmembrane helix</keyword>
<dbReference type="InterPro" id="IPR049177">
    <property type="entry name" value="MgtC_SapB_SrpB_YhiD_N"/>
</dbReference>
<keyword evidence="1" id="KW-0472">Membrane</keyword>
<dbReference type="RefSeq" id="WP_186987539.1">
    <property type="nucleotide sequence ID" value="NZ_CP052909.1"/>
</dbReference>
<dbReference type="PANTHER" id="PTHR39084:SF1">
    <property type="entry name" value="DUF4010 DOMAIN-CONTAINING PROTEIN"/>
    <property type="match status" value="1"/>
</dbReference>
<dbReference type="InterPro" id="IPR025105">
    <property type="entry name" value="DUF4010"/>
</dbReference>
<gene>
    <name evidence="4" type="ORF">ALE3EI_1350</name>
</gene>
<feature type="transmembrane region" description="Helical" evidence="1">
    <location>
        <begin position="307"/>
        <end position="325"/>
    </location>
</feature>
<dbReference type="AlphaFoldDB" id="A0A7G8PU96"/>
<evidence type="ECO:0000259" key="2">
    <source>
        <dbReference type="Pfam" id="PF02308"/>
    </source>
</evidence>
<feature type="transmembrane region" description="Helical" evidence="1">
    <location>
        <begin position="393"/>
        <end position="415"/>
    </location>
</feature>
<proteinExistence type="predicted"/>
<dbReference type="KEGG" id="alti:ALE3EI_1350"/>
<dbReference type="PANTHER" id="PTHR39084">
    <property type="entry name" value="MEMBRANE PROTEIN-RELATED"/>
    <property type="match status" value="1"/>
</dbReference>
<keyword evidence="5" id="KW-1185">Reference proteome</keyword>
<keyword evidence="1" id="KW-0812">Transmembrane</keyword>
<feature type="transmembrane region" description="Helical" evidence="1">
    <location>
        <begin position="141"/>
        <end position="158"/>
    </location>
</feature>
<feature type="transmembrane region" description="Helical" evidence="1">
    <location>
        <begin position="57"/>
        <end position="76"/>
    </location>
</feature>
<accession>A0A7G8PU96</accession>
<feature type="domain" description="MgtC/SapB/SrpB/YhiD N-terminal" evidence="2">
    <location>
        <begin position="9"/>
        <end position="131"/>
    </location>
</feature>
<feature type="transmembrane region" description="Helical" evidence="1">
    <location>
        <begin position="174"/>
        <end position="195"/>
    </location>
</feature>
<sequence length="421" mass="45508">MNYEDLITLGIAFGLGLLVGLQREKSDNHMAGVRTFTLISILGVVSGFLSREYDNPFILPIMGIAITALLVTANIIKLKKLNEPDIGQTTEVAALLMFAIGAYLVLGSQVIAVVVGGTLAVLLYVKEHLHNFIDSLKEKDLAAIMTFAGISLVILPILPNKTFGPLDVLNPRNIWLMVTLIVGISVVGYFIYKFVGKKVGIISNGVLGGLISSTATTVSYARKTANTKNIDKLAAFVITAASAIALARVMIEIGVVVPEKLPEIIPPLIVEFVVMALLCVGLFYLINKEKGDEEMPEPKNPAQFKSALIFGLLYGLILLVVAFTKEEFGNNALYIVSIISGLTDVDAITLSLSQLMKTNGLDTSQGWRLILLASLSNLAFKGVMAAILGTRLLARWIAISFGISIVTGLLLMWLWPESWVF</sequence>
<evidence type="ECO:0000259" key="3">
    <source>
        <dbReference type="Pfam" id="PF13194"/>
    </source>
</evidence>
<feature type="transmembrane region" description="Helical" evidence="1">
    <location>
        <begin position="233"/>
        <end position="258"/>
    </location>
</feature>
<feature type="transmembrane region" description="Helical" evidence="1">
    <location>
        <begin position="6"/>
        <end position="21"/>
    </location>
</feature>
<dbReference type="EMBL" id="CP052909">
    <property type="protein sequence ID" value="QNJ97912.1"/>
    <property type="molecule type" value="Genomic_DNA"/>
</dbReference>
<feature type="transmembrane region" description="Helical" evidence="1">
    <location>
        <begin position="96"/>
        <end position="121"/>
    </location>
</feature>
<feature type="transmembrane region" description="Helical" evidence="1">
    <location>
        <begin position="33"/>
        <end position="51"/>
    </location>
</feature>
<feature type="domain" description="DUF4010" evidence="3">
    <location>
        <begin position="180"/>
        <end position="389"/>
    </location>
</feature>
<evidence type="ECO:0000313" key="5">
    <source>
        <dbReference type="Proteomes" id="UP000515514"/>
    </source>
</evidence>
<organism evidence="4 5">
    <name type="scientific">Constantimarinum furrinae</name>
    <dbReference type="NCBI Taxonomy" id="2562285"/>
    <lineage>
        <taxon>Bacteria</taxon>
        <taxon>Pseudomonadati</taxon>
        <taxon>Bacteroidota</taxon>
        <taxon>Flavobacteriia</taxon>
        <taxon>Flavobacteriales</taxon>
        <taxon>Flavobacteriaceae</taxon>
        <taxon>Altibacter/Constantimarinum group</taxon>
        <taxon>Constantimarinum</taxon>
    </lineage>
</organism>
<name>A0A7G8PU96_9FLAO</name>
<feature type="transmembrane region" description="Helical" evidence="1">
    <location>
        <begin position="201"/>
        <end position="221"/>
    </location>
</feature>
<reference evidence="4 5" key="1">
    <citation type="submission" date="2020-04" db="EMBL/GenBank/DDBJ databases">
        <title>Genome sequence of Altibacter aquimarinus strain ALE3EI.</title>
        <authorList>
            <person name="Oh H.-M."/>
            <person name="Jang D."/>
        </authorList>
    </citation>
    <scope>NUCLEOTIDE SEQUENCE [LARGE SCALE GENOMIC DNA]</scope>
    <source>
        <strain evidence="4 5">ALE3EI</strain>
    </source>
</reference>
<evidence type="ECO:0000313" key="4">
    <source>
        <dbReference type="EMBL" id="QNJ97912.1"/>
    </source>
</evidence>
<evidence type="ECO:0000256" key="1">
    <source>
        <dbReference type="SAM" id="Phobius"/>
    </source>
</evidence>
<feature type="transmembrane region" description="Helical" evidence="1">
    <location>
        <begin position="367"/>
        <end position="387"/>
    </location>
</feature>
<protein>
    <submittedName>
        <fullName evidence="4">Membrane protein</fullName>
    </submittedName>
</protein>
<feature type="transmembrane region" description="Helical" evidence="1">
    <location>
        <begin position="264"/>
        <end position="286"/>
    </location>
</feature>
<feature type="transmembrane region" description="Helical" evidence="1">
    <location>
        <begin position="331"/>
        <end position="355"/>
    </location>
</feature>